<comment type="similarity">
    <text evidence="2 8">Belongs to the dUTPase family.</text>
</comment>
<dbReference type="OrthoDB" id="9809956at2"/>
<dbReference type="Proteomes" id="UP000278632">
    <property type="component" value="Unassembled WGS sequence"/>
</dbReference>
<dbReference type="NCBIfam" id="NF001862">
    <property type="entry name" value="PRK00601.1"/>
    <property type="match status" value="1"/>
</dbReference>
<dbReference type="InterPro" id="IPR029054">
    <property type="entry name" value="dUTPase-like"/>
</dbReference>
<dbReference type="UniPathway" id="UPA00610">
    <property type="reaction ID" value="UER00666"/>
</dbReference>
<dbReference type="SUPFAM" id="SSF51283">
    <property type="entry name" value="dUTPase-like"/>
    <property type="match status" value="1"/>
</dbReference>
<name>A0A3N0BJS5_9ACTN</name>
<evidence type="ECO:0000256" key="9">
    <source>
        <dbReference type="SAM" id="MobiDB-lite"/>
    </source>
</evidence>
<sequence length="149" mass="15828">MMTDLTIPVKQLDSGLPVPAYAYAGDAGVDLRATCDEMLQPFERKLVPCGIAMAIPQGYAGFVLPRSGLAIKHGISLVNAPGLIDSNYRGEIKAVLVNLDPQEPFEIKRGDRIAQLVIMKVPDIAFESAEGLPESNRGTGGFGSSGVRS</sequence>
<keyword evidence="3 8" id="KW-0479">Metal-binding</keyword>
<dbReference type="InterPro" id="IPR008181">
    <property type="entry name" value="dUTPase"/>
</dbReference>
<keyword evidence="4 8" id="KW-0378">Hydrolase</keyword>
<dbReference type="Pfam" id="PF00692">
    <property type="entry name" value="dUTPase"/>
    <property type="match status" value="1"/>
</dbReference>
<dbReference type="Gene3D" id="2.70.40.10">
    <property type="match status" value="1"/>
</dbReference>
<evidence type="ECO:0000313" key="12">
    <source>
        <dbReference type="Proteomes" id="UP000278632"/>
    </source>
</evidence>
<dbReference type="GO" id="GO:0000287">
    <property type="term" value="F:magnesium ion binding"/>
    <property type="evidence" value="ECO:0007669"/>
    <property type="project" value="UniProtKB-UniRule"/>
</dbReference>
<comment type="caution">
    <text evidence="11">The sequence shown here is derived from an EMBL/GenBank/DDBJ whole genome shotgun (WGS) entry which is preliminary data.</text>
</comment>
<gene>
    <name evidence="8" type="primary">dut</name>
    <name evidence="11" type="ORF">DMP08_01605</name>
</gene>
<accession>A0A3N0BJS5</accession>
<feature type="binding site" evidence="8">
    <location>
        <begin position="66"/>
        <end position="68"/>
    </location>
    <ligand>
        <name>substrate</name>
    </ligand>
</feature>
<evidence type="ECO:0000256" key="4">
    <source>
        <dbReference type="ARBA" id="ARBA00022801"/>
    </source>
</evidence>
<evidence type="ECO:0000256" key="5">
    <source>
        <dbReference type="ARBA" id="ARBA00022842"/>
    </source>
</evidence>
<feature type="binding site" evidence="8">
    <location>
        <position position="79"/>
    </location>
    <ligand>
        <name>substrate</name>
    </ligand>
</feature>
<keyword evidence="12" id="KW-1185">Reference proteome</keyword>
<dbReference type="InterPro" id="IPR033704">
    <property type="entry name" value="dUTPase_trimeric"/>
</dbReference>
<evidence type="ECO:0000256" key="1">
    <source>
        <dbReference type="ARBA" id="ARBA00001946"/>
    </source>
</evidence>
<comment type="catalytic activity">
    <reaction evidence="7 8">
        <text>dUTP + H2O = dUMP + diphosphate + H(+)</text>
        <dbReference type="Rhea" id="RHEA:10248"/>
        <dbReference type="ChEBI" id="CHEBI:15377"/>
        <dbReference type="ChEBI" id="CHEBI:15378"/>
        <dbReference type="ChEBI" id="CHEBI:33019"/>
        <dbReference type="ChEBI" id="CHEBI:61555"/>
        <dbReference type="ChEBI" id="CHEBI:246422"/>
        <dbReference type="EC" id="3.6.1.23"/>
    </reaction>
</comment>
<evidence type="ECO:0000313" key="11">
    <source>
        <dbReference type="EMBL" id="RNL48533.1"/>
    </source>
</evidence>
<protein>
    <recommendedName>
        <fullName evidence="8">Deoxyuridine 5'-triphosphate nucleotidohydrolase</fullName>
        <shortName evidence="8">dUTPase</shortName>
        <ecNumber evidence="8">3.6.1.23</ecNumber>
    </recommendedName>
    <alternativeName>
        <fullName evidence="8">dUTP pyrophosphatase</fullName>
    </alternativeName>
</protein>
<keyword evidence="6 8" id="KW-0546">Nucleotide metabolism</keyword>
<dbReference type="GO" id="GO:0006226">
    <property type="term" value="P:dUMP biosynthetic process"/>
    <property type="evidence" value="ECO:0007669"/>
    <property type="project" value="UniProtKB-UniRule"/>
</dbReference>
<dbReference type="EMBL" id="QICD01000002">
    <property type="protein sequence ID" value="RNL48533.1"/>
    <property type="molecule type" value="Genomic_DNA"/>
</dbReference>
<comment type="caution">
    <text evidence="8">Lacks conserved residue(s) required for the propagation of feature annotation.</text>
</comment>
<comment type="pathway">
    <text evidence="8">Pyrimidine metabolism; dUMP biosynthesis; dUMP from dCTP (dUTP route): step 2/2.</text>
</comment>
<evidence type="ECO:0000256" key="7">
    <source>
        <dbReference type="ARBA" id="ARBA00047686"/>
    </source>
</evidence>
<comment type="function">
    <text evidence="8">This enzyme is involved in nucleotide metabolism: it produces dUMP, the immediate precursor of thymidine nucleotides and it decreases the intracellular concentration of dUTP so that uracil cannot be incorporated into DNA.</text>
</comment>
<dbReference type="InterPro" id="IPR036157">
    <property type="entry name" value="dUTPase-like_sf"/>
</dbReference>
<dbReference type="EC" id="3.6.1.23" evidence="8"/>
<reference evidence="12" key="1">
    <citation type="submission" date="2018-05" db="EMBL/GenBank/DDBJ databases">
        <title>Genome Sequencing of selected type strains of the family Eggerthellaceae.</title>
        <authorList>
            <person name="Danylec N."/>
            <person name="Stoll D.A."/>
            <person name="Doetsch A."/>
            <person name="Huch M."/>
        </authorList>
    </citation>
    <scope>NUCLEOTIDE SEQUENCE [LARGE SCALE GENOMIC DNA]</scope>
    <source>
        <strain evidence="12">DSM 16106</strain>
    </source>
</reference>
<evidence type="ECO:0000256" key="3">
    <source>
        <dbReference type="ARBA" id="ARBA00022723"/>
    </source>
</evidence>
<dbReference type="FunFam" id="2.70.40.10:FF:000008">
    <property type="entry name" value="Deoxyuridine 5'-triphosphate nucleotidohydrolase"/>
    <property type="match status" value="1"/>
</dbReference>
<feature type="domain" description="dUTPase-like" evidence="10">
    <location>
        <begin position="17"/>
        <end position="146"/>
    </location>
</feature>
<dbReference type="AlphaFoldDB" id="A0A3N0BJS5"/>
<organism evidence="11 12">
    <name type="scientific">Paraeggerthella hongkongensis</name>
    <dbReference type="NCBI Taxonomy" id="230658"/>
    <lineage>
        <taxon>Bacteria</taxon>
        <taxon>Bacillati</taxon>
        <taxon>Actinomycetota</taxon>
        <taxon>Coriobacteriia</taxon>
        <taxon>Eggerthellales</taxon>
        <taxon>Eggerthellaceae</taxon>
        <taxon>Paraeggerthella</taxon>
    </lineage>
</organism>
<evidence type="ECO:0000256" key="8">
    <source>
        <dbReference type="HAMAP-Rule" id="MF_00116"/>
    </source>
</evidence>
<comment type="cofactor">
    <cofactor evidence="1 8">
        <name>Mg(2+)</name>
        <dbReference type="ChEBI" id="CHEBI:18420"/>
    </cofactor>
</comment>
<feature type="compositionally biased region" description="Gly residues" evidence="9">
    <location>
        <begin position="138"/>
        <end position="149"/>
    </location>
</feature>
<feature type="binding site" evidence="8">
    <location>
        <begin position="83"/>
        <end position="85"/>
    </location>
    <ligand>
        <name>substrate</name>
    </ligand>
</feature>
<proteinExistence type="inferred from homology"/>
<dbReference type="GO" id="GO:0004170">
    <property type="term" value="F:dUTP diphosphatase activity"/>
    <property type="evidence" value="ECO:0007669"/>
    <property type="project" value="UniProtKB-UniRule"/>
</dbReference>
<evidence type="ECO:0000256" key="2">
    <source>
        <dbReference type="ARBA" id="ARBA00006581"/>
    </source>
</evidence>
<dbReference type="CDD" id="cd07557">
    <property type="entry name" value="trimeric_dUTPase"/>
    <property type="match status" value="1"/>
</dbReference>
<dbReference type="GO" id="GO:0046081">
    <property type="term" value="P:dUTP catabolic process"/>
    <property type="evidence" value="ECO:0007669"/>
    <property type="project" value="InterPro"/>
</dbReference>
<dbReference type="PANTHER" id="PTHR11241">
    <property type="entry name" value="DEOXYURIDINE 5'-TRIPHOSPHATE NUCLEOTIDOHYDROLASE"/>
    <property type="match status" value="1"/>
</dbReference>
<dbReference type="NCBIfam" id="TIGR00576">
    <property type="entry name" value="dut"/>
    <property type="match status" value="1"/>
</dbReference>
<evidence type="ECO:0000256" key="6">
    <source>
        <dbReference type="ARBA" id="ARBA00023080"/>
    </source>
</evidence>
<feature type="region of interest" description="Disordered" evidence="9">
    <location>
        <begin position="130"/>
        <end position="149"/>
    </location>
</feature>
<dbReference type="HAMAP" id="MF_00116">
    <property type="entry name" value="dUTPase_bact"/>
    <property type="match status" value="1"/>
</dbReference>
<dbReference type="PANTHER" id="PTHR11241:SF0">
    <property type="entry name" value="DEOXYURIDINE 5'-TRIPHOSPHATE NUCLEOTIDOHYDROLASE"/>
    <property type="match status" value="1"/>
</dbReference>
<evidence type="ECO:0000259" key="10">
    <source>
        <dbReference type="Pfam" id="PF00692"/>
    </source>
</evidence>
<keyword evidence="5 8" id="KW-0460">Magnesium</keyword>